<reference evidence="2" key="1">
    <citation type="submission" date="2014-06" db="EMBL/GenBank/DDBJ databases">
        <authorList>
            <person name="Le Roux Frederique"/>
        </authorList>
    </citation>
    <scope>NUCLEOTIDE SEQUENCE [LARGE SCALE GENOMIC DNA]</scope>
    <source>
        <strain evidence="2">J5-5</strain>
    </source>
</reference>
<dbReference type="EMBL" id="CCJV01000083">
    <property type="protein sequence ID" value="CDT30234.1"/>
    <property type="molecule type" value="Genomic_DNA"/>
</dbReference>
<name>A0A822MTT0_9VIBR</name>
<sequence length="53" mass="6052">MQRTDITPTQSPALAALINNDYELNFQEFMDQIQLANKPMSLLPFGSYWITSS</sequence>
<gene>
    <name evidence="1" type="ORF">VCR5J5_240108</name>
</gene>
<proteinExistence type="predicted"/>
<evidence type="ECO:0000313" key="1">
    <source>
        <dbReference type="EMBL" id="CDT30234.1"/>
    </source>
</evidence>
<evidence type="ECO:0000313" key="2">
    <source>
        <dbReference type="Proteomes" id="UP000049495"/>
    </source>
</evidence>
<dbReference type="Proteomes" id="UP000049495">
    <property type="component" value="Unassembled WGS sequence"/>
</dbReference>
<organism evidence="1 2">
    <name type="scientific">Vibrio crassostreae</name>
    <dbReference type="NCBI Taxonomy" id="246167"/>
    <lineage>
        <taxon>Bacteria</taxon>
        <taxon>Pseudomonadati</taxon>
        <taxon>Pseudomonadota</taxon>
        <taxon>Gammaproteobacteria</taxon>
        <taxon>Vibrionales</taxon>
        <taxon>Vibrionaceae</taxon>
        <taxon>Vibrio</taxon>
    </lineage>
</organism>
<protein>
    <submittedName>
        <fullName evidence="1">Uncharacterized protein</fullName>
    </submittedName>
</protein>
<accession>A0A822MTT0</accession>
<dbReference type="AlphaFoldDB" id="A0A822MTT0"/>
<comment type="caution">
    <text evidence="1">The sequence shown here is derived from an EMBL/GenBank/DDBJ whole genome shotgun (WGS) entry which is preliminary data.</text>
</comment>